<dbReference type="NCBIfam" id="TIGR00843">
    <property type="entry name" value="benE"/>
    <property type="match status" value="1"/>
</dbReference>
<dbReference type="OrthoDB" id="9813854at2"/>
<evidence type="ECO:0000313" key="3">
    <source>
        <dbReference type="Proteomes" id="UP000216311"/>
    </source>
</evidence>
<dbReference type="RefSeq" id="WP_094364434.1">
    <property type="nucleotide sequence ID" value="NZ_NMVQ01000023.1"/>
</dbReference>
<feature type="transmembrane region" description="Helical" evidence="1">
    <location>
        <begin position="260"/>
        <end position="287"/>
    </location>
</feature>
<sequence length="404" mass="39863">MPTSGATDAQPAPAHGTAHTLLAGVVCALVGFTSSFAVVLAGLRAVGADPAQAGSGLTAVLVAMGLGSLIFSWRYRIPITMAWSTPGVALLARGLAPAGGFPAAVGAFVVTGVLLALTGLVRPFGDLVQKIPASLANAMLAGVLLILCLAPFRALVHSPAAIAPVVLTWLVLLRFAPRWAVPGALVTSVVVLGVTGALGRVGTGELLPTLTPVLPRFDPATLVAIALPLFLVTMTSQNIPGTAVLAGFGYRTPWLPTMAYGGGATAAGALIGGPGVNLAAISAALAAGPEAGSDPARRWLAGVSCGVTHLLLAPVSGVVIAVSQVAPDGLLATIAGLALVGTFAASATAALADAEQRVPPALTIVIAATGISVLGIGAPFWALLGGFILYAALGVGRTPRAKAG</sequence>
<feature type="transmembrane region" description="Helical" evidence="1">
    <location>
        <begin position="133"/>
        <end position="152"/>
    </location>
</feature>
<feature type="transmembrane region" description="Helical" evidence="1">
    <location>
        <begin position="329"/>
        <end position="352"/>
    </location>
</feature>
<dbReference type="PANTHER" id="PTHR30199:SF0">
    <property type="entry name" value="INNER MEMBRANE PROTEIN YDCO"/>
    <property type="match status" value="1"/>
</dbReference>
<keyword evidence="1" id="KW-1133">Transmembrane helix</keyword>
<reference evidence="2 3" key="1">
    <citation type="submission" date="2017-07" db="EMBL/GenBank/DDBJ databases">
        <title>Draft whole genome sequences of clinical Proprionibacteriaceae strains.</title>
        <authorList>
            <person name="Bernier A.-M."/>
            <person name="Bernard K."/>
            <person name="Domingo M.-C."/>
        </authorList>
    </citation>
    <scope>NUCLEOTIDE SEQUENCE [LARGE SCALE GENOMIC DNA]</scope>
    <source>
        <strain evidence="2 3">NML 130396</strain>
    </source>
</reference>
<dbReference type="Pfam" id="PF03594">
    <property type="entry name" value="BenE"/>
    <property type="match status" value="1"/>
</dbReference>
<dbReference type="GO" id="GO:0005886">
    <property type="term" value="C:plasma membrane"/>
    <property type="evidence" value="ECO:0007669"/>
    <property type="project" value="TreeGrafter"/>
</dbReference>
<feature type="transmembrane region" description="Helical" evidence="1">
    <location>
        <begin position="20"/>
        <end position="43"/>
    </location>
</feature>
<keyword evidence="1" id="KW-0472">Membrane</keyword>
<protein>
    <submittedName>
        <fullName evidence="2">Benzoate transporter</fullName>
    </submittedName>
</protein>
<dbReference type="GO" id="GO:0042925">
    <property type="term" value="F:benzoate transmembrane transporter activity"/>
    <property type="evidence" value="ECO:0007669"/>
    <property type="project" value="InterPro"/>
</dbReference>
<evidence type="ECO:0000313" key="2">
    <source>
        <dbReference type="EMBL" id="OYO20978.1"/>
    </source>
</evidence>
<name>A0A255GZC5_9ACTN</name>
<dbReference type="EMBL" id="NMVQ01000023">
    <property type="protein sequence ID" value="OYO20978.1"/>
    <property type="molecule type" value="Genomic_DNA"/>
</dbReference>
<evidence type="ECO:0000256" key="1">
    <source>
        <dbReference type="SAM" id="Phobius"/>
    </source>
</evidence>
<gene>
    <name evidence="2" type="ORF">CGZ93_12285</name>
</gene>
<dbReference type="Proteomes" id="UP000216311">
    <property type="component" value="Unassembled WGS sequence"/>
</dbReference>
<organism evidence="2 3">
    <name type="scientific">Enemella dayhoffiae</name>
    <dbReference type="NCBI Taxonomy" id="2016507"/>
    <lineage>
        <taxon>Bacteria</taxon>
        <taxon>Bacillati</taxon>
        <taxon>Actinomycetota</taxon>
        <taxon>Actinomycetes</taxon>
        <taxon>Propionibacteriales</taxon>
        <taxon>Propionibacteriaceae</taxon>
        <taxon>Enemella</taxon>
    </lineage>
</organism>
<feature type="transmembrane region" description="Helical" evidence="1">
    <location>
        <begin position="158"/>
        <end position="176"/>
    </location>
</feature>
<comment type="caution">
    <text evidence="2">The sequence shown here is derived from an EMBL/GenBank/DDBJ whole genome shotgun (WGS) entry which is preliminary data.</text>
</comment>
<feature type="transmembrane region" description="Helical" evidence="1">
    <location>
        <begin position="222"/>
        <end position="248"/>
    </location>
</feature>
<keyword evidence="1" id="KW-0812">Transmembrane</keyword>
<feature type="transmembrane region" description="Helical" evidence="1">
    <location>
        <begin position="183"/>
        <end position="202"/>
    </location>
</feature>
<dbReference type="PANTHER" id="PTHR30199">
    <property type="entry name" value="MFS FAMILY TRANSPORTER, PREDICTED SUBSTRATE BENZOATE"/>
    <property type="match status" value="1"/>
</dbReference>
<feature type="transmembrane region" description="Helical" evidence="1">
    <location>
        <begin position="299"/>
        <end position="322"/>
    </location>
</feature>
<dbReference type="InterPro" id="IPR004711">
    <property type="entry name" value="Benzoate_Transporter"/>
</dbReference>
<feature type="transmembrane region" description="Helical" evidence="1">
    <location>
        <begin position="55"/>
        <end position="75"/>
    </location>
</feature>
<keyword evidence="3" id="KW-1185">Reference proteome</keyword>
<dbReference type="AlphaFoldDB" id="A0A255GZC5"/>
<feature type="transmembrane region" description="Helical" evidence="1">
    <location>
        <begin position="95"/>
        <end position="121"/>
    </location>
</feature>
<feature type="transmembrane region" description="Helical" evidence="1">
    <location>
        <begin position="364"/>
        <end position="393"/>
    </location>
</feature>
<accession>A0A255GZC5</accession>
<proteinExistence type="predicted"/>